<dbReference type="Pfam" id="PF05016">
    <property type="entry name" value="ParE_toxin"/>
    <property type="match status" value="1"/>
</dbReference>
<reference evidence="2" key="1">
    <citation type="submission" date="2022-08" db="EMBL/GenBank/DDBJ databases">
        <authorList>
            <person name="Wang H."/>
        </authorList>
    </citation>
    <scope>NUCLEOTIDE SEQUENCE</scope>
    <source>
        <strain evidence="2">PS10</strain>
    </source>
</reference>
<dbReference type="EMBL" id="JANURM010000020">
    <property type="protein sequence ID" value="MDL0089782.1"/>
    <property type="molecule type" value="Genomic_DNA"/>
</dbReference>
<dbReference type="InterPro" id="IPR007712">
    <property type="entry name" value="RelE/ParE_toxin"/>
</dbReference>
<proteinExistence type="predicted"/>
<dbReference type="Proteomes" id="UP001173801">
    <property type="component" value="Unassembled WGS sequence"/>
</dbReference>
<gene>
    <name evidence="2" type="ORF">NYG85_10465</name>
</gene>
<organism evidence="2 3">
    <name type="scientific">Campylobacter gastrosuis</name>
    <dbReference type="NCBI Taxonomy" id="2974576"/>
    <lineage>
        <taxon>Bacteria</taxon>
        <taxon>Pseudomonadati</taxon>
        <taxon>Campylobacterota</taxon>
        <taxon>Epsilonproteobacteria</taxon>
        <taxon>Campylobacterales</taxon>
        <taxon>Campylobacteraceae</taxon>
        <taxon>Campylobacter</taxon>
    </lineage>
</organism>
<keyword evidence="3" id="KW-1185">Reference proteome</keyword>
<keyword evidence="1" id="KW-1277">Toxin-antitoxin system</keyword>
<evidence type="ECO:0000313" key="2">
    <source>
        <dbReference type="EMBL" id="MDL0089782.1"/>
    </source>
</evidence>
<dbReference type="RefSeq" id="WP_284938520.1">
    <property type="nucleotide sequence ID" value="NZ_JANURM010000020.1"/>
</dbReference>
<reference evidence="2" key="2">
    <citation type="journal article" date="2023" name="Microorganisms">
        <title>Isolation and Genomic Characteristics of Cat-Borne Campylobacter felis sp. nov. and Sheep-Borne Campylobacter ovis sp. nov.</title>
        <authorList>
            <person name="Wang H."/>
            <person name="Li Y."/>
            <person name="Gu Y."/>
            <person name="Zhou G."/>
            <person name="Chen X."/>
            <person name="Zhang X."/>
            <person name="Shao Z."/>
            <person name="Zhang J."/>
            <person name="Zhang M."/>
        </authorList>
    </citation>
    <scope>NUCLEOTIDE SEQUENCE</scope>
    <source>
        <strain evidence="2">PS10</strain>
    </source>
</reference>
<protein>
    <submittedName>
        <fullName evidence="2">Type II toxin-antitoxin system RelE/ParE family toxin</fullName>
    </submittedName>
</protein>
<comment type="caution">
    <text evidence="2">The sequence shown here is derived from an EMBL/GenBank/DDBJ whole genome shotgun (WGS) entry which is preliminary data.</text>
</comment>
<name>A0ABT7HS93_9BACT</name>
<dbReference type="InterPro" id="IPR035093">
    <property type="entry name" value="RelE/ParE_toxin_dom_sf"/>
</dbReference>
<evidence type="ECO:0000256" key="1">
    <source>
        <dbReference type="ARBA" id="ARBA00022649"/>
    </source>
</evidence>
<dbReference type="Gene3D" id="3.30.2310.20">
    <property type="entry name" value="RelE-like"/>
    <property type="match status" value="1"/>
</dbReference>
<accession>A0ABT7HS93</accession>
<evidence type="ECO:0000313" key="3">
    <source>
        <dbReference type="Proteomes" id="UP001173801"/>
    </source>
</evidence>
<sequence length="92" mass="10838">MQIKFNQKFLDELNEIRNFIALDSLDRAENFVQNIKEKCLNLKILPNANRPSKAVLKPNARDLIVDGYVIPYIIFDETIFVLGIFKQNRWQI</sequence>